<feature type="transmembrane region" description="Helical" evidence="6">
    <location>
        <begin position="307"/>
        <end position="326"/>
    </location>
</feature>
<evidence type="ECO:0000256" key="5">
    <source>
        <dbReference type="ARBA" id="ARBA00023136"/>
    </source>
</evidence>
<organism evidence="8 9">
    <name type="scientific">Nephila pilipes</name>
    <name type="common">Giant wood spider</name>
    <name type="synonym">Nephila maculata</name>
    <dbReference type="NCBI Taxonomy" id="299642"/>
    <lineage>
        <taxon>Eukaryota</taxon>
        <taxon>Metazoa</taxon>
        <taxon>Ecdysozoa</taxon>
        <taxon>Arthropoda</taxon>
        <taxon>Chelicerata</taxon>
        <taxon>Arachnida</taxon>
        <taxon>Araneae</taxon>
        <taxon>Araneomorphae</taxon>
        <taxon>Entelegynae</taxon>
        <taxon>Araneoidea</taxon>
        <taxon>Nephilidae</taxon>
        <taxon>Nephila</taxon>
    </lineage>
</organism>
<feature type="transmembrane region" description="Helical" evidence="6">
    <location>
        <begin position="245"/>
        <end position="263"/>
    </location>
</feature>
<dbReference type="InterPro" id="IPR006068">
    <property type="entry name" value="ATPase_P-typ_cation-transptr_C"/>
</dbReference>
<dbReference type="InterPro" id="IPR023298">
    <property type="entry name" value="ATPase_P-typ_TM_dom_sf"/>
</dbReference>
<keyword evidence="9" id="KW-1185">Reference proteome</keyword>
<dbReference type="GO" id="GO:1902600">
    <property type="term" value="P:proton transmembrane transport"/>
    <property type="evidence" value="ECO:0007669"/>
    <property type="project" value="TreeGrafter"/>
</dbReference>
<proteinExistence type="predicted"/>
<evidence type="ECO:0000256" key="1">
    <source>
        <dbReference type="ARBA" id="ARBA00004651"/>
    </source>
</evidence>
<dbReference type="GO" id="GO:0030007">
    <property type="term" value="P:intracellular potassium ion homeostasis"/>
    <property type="evidence" value="ECO:0007669"/>
    <property type="project" value="TreeGrafter"/>
</dbReference>
<dbReference type="OrthoDB" id="6430612at2759"/>
<evidence type="ECO:0000313" key="8">
    <source>
        <dbReference type="EMBL" id="GFT44654.1"/>
    </source>
</evidence>
<dbReference type="GO" id="GO:0036376">
    <property type="term" value="P:sodium ion export across plasma membrane"/>
    <property type="evidence" value="ECO:0007669"/>
    <property type="project" value="TreeGrafter"/>
</dbReference>
<dbReference type="NCBIfam" id="TIGR01494">
    <property type="entry name" value="ATPase_P-type"/>
    <property type="match status" value="1"/>
</dbReference>
<dbReference type="FunFam" id="1.20.1110.10:FF:000095">
    <property type="entry name" value="Sodium/potassium-transporting ATPase subunit alpha-1"/>
    <property type="match status" value="1"/>
</dbReference>
<evidence type="ECO:0000259" key="7">
    <source>
        <dbReference type="Pfam" id="PF00689"/>
    </source>
</evidence>
<dbReference type="GO" id="GO:0005524">
    <property type="term" value="F:ATP binding"/>
    <property type="evidence" value="ECO:0007669"/>
    <property type="project" value="InterPro"/>
</dbReference>
<feature type="transmembrane region" description="Helical" evidence="6">
    <location>
        <begin position="189"/>
        <end position="211"/>
    </location>
</feature>
<dbReference type="SUPFAM" id="SSF56784">
    <property type="entry name" value="HAD-like"/>
    <property type="match status" value="1"/>
</dbReference>
<evidence type="ECO:0000256" key="6">
    <source>
        <dbReference type="SAM" id="Phobius"/>
    </source>
</evidence>
<dbReference type="InterPro" id="IPR036412">
    <property type="entry name" value="HAD-like_sf"/>
</dbReference>
<dbReference type="InterPro" id="IPR023214">
    <property type="entry name" value="HAD_sf"/>
</dbReference>
<evidence type="ECO:0000256" key="3">
    <source>
        <dbReference type="ARBA" id="ARBA00022692"/>
    </source>
</evidence>
<dbReference type="GO" id="GO:0005391">
    <property type="term" value="F:P-type sodium:potassium-exchanging transporter activity"/>
    <property type="evidence" value="ECO:0007669"/>
    <property type="project" value="TreeGrafter"/>
</dbReference>
<feature type="transmembrane region" description="Helical" evidence="6">
    <location>
        <begin position="163"/>
        <end position="183"/>
    </location>
</feature>
<dbReference type="Gene3D" id="3.40.50.1000">
    <property type="entry name" value="HAD superfamily/HAD-like"/>
    <property type="match status" value="1"/>
</dbReference>
<keyword evidence="5 6" id="KW-0472">Membrane</keyword>
<dbReference type="PANTHER" id="PTHR43294:SF21">
    <property type="entry name" value="CATION TRANSPORTING ATPASE"/>
    <property type="match status" value="1"/>
</dbReference>
<dbReference type="GO" id="GO:0006883">
    <property type="term" value="P:intracellular sodium ion homeostasis"/>
    <property type="evidence" value="ECO:0007669"/>
    <property type="project" value="TreeGrafter"/>
</dbReference>
<keyword evidence="3 6" id="KW-0812">Transmembrane</keyword>
<dbReference type="GO" id="GO:0016887">
    <property type="term" value="F:ATP hydrolysis activity"/>
    <property type="evidence" value="ECO:0007669"/>
    <property type="project" value="InterPro"/>
</dbReference>
<evidence type="ECO:0000256" key="4">
    <source>
        <dbReference type="ARBA" id="ARBA00022989"/>
    </source>
</evidence>
<comment type="subcellular location">
    <subcellularLocation>
        <location evidence="1">Cell membrane</location>
        <topology evidence="1">Multi-pass membrane protein</topology>
    </subcellularLocation>
</comment>
<dbReference type="EMBL" id="BMAW01110735">
    <property type="protein sequence ID" value="GFT44654.1"/>
    <property type="molecule type" value="Genomic_DNA"/>
</dbReference>
<dbReference type="InterPro" id="IPR001757">
    <property type="entry name" value="P_typ_ATPase"/>
</dbReference>
<dbReference type="InterPro" id="IPR050510">
    <property type="entry name" value="Cation_transp_ATPase_P-type"/>
</dbReference>
<dbReference type="PRINTS" id="PR00119">
    <property type="entry name" value="CATATPASE"/>
</dbReference>
<protein>
    <recommendedName>
        <fullName evidence="7">Cation-transporting P-type ATPase C-terminal domain-containing protein</fullName>
    </recommendedName>
</protein>
<dbReference type="PRINTS" id="PR00120">
    <property type="entry name" value="HATPASE"/>
</dbReference>
<dbReference type="Pfam" id="PF00689">
    <property type="entry name" value="Cation_ATPase_C"/>
    <property type="match status" value="1"/>
</dbReference>
<dbReference type="SUPFAM" id="SSF81665">
    <property type="entry name" value="Calcium ATPase, transmembrane domain M"/>
    <property type="match status" value="1"/>
</dbReference>
<dbReference type="AlphaFoldDB" id="A0A8X6TS34"/>
<dbReference type="Proteomes" id="UP000887013">
    <property type="component" value="Unassembled WGS sequence"/>
</dbReference>
<accession>A0A8X6TS34</accession>
<dbReference type="GO" id="GO:1990573">
    <property type="term" value="P:potassium ion import across plasma membrane"/>
    <property type="evidence" value="ECO:0007669"/>
    <property type="project" value="TreeGrafter"/>
</dbReference>
<keyword evidence="4 6" id="KW-1133">Transmembrane helix</keyword>
<feature type="domain" description="Cation-transporting P-type ATPase C-terminal" evidence="7">
    <location>
        <begin position="186"/>
        <end position="374"/>
    </location>
</feature>
<dbReference type="GO" id="GO:0005886">
    <property type="term" value="C:plasma membrane"/>
    <property type="evidence" value="ECO:0007669"/>
    <property type="project" value="UniProtKB-SubCell"/>
</dbReference>
<comment type="caution">
    <text evidence="8">The sequence shown here is derived from an EMBL/GenBank/DDBJ whole genome shotgun (WGS) entry which is preliminary data.</text>
</comment>
<dbReference type="PANTHER" id="PTHR43294">
    <property type="entry name" value="SODIUM/POTASSIUM-TRANSPORTING ATPASE SUBUNIT ALPHA"/>
    <property type="match status" value="1"/>
</dbReference>
<reference evidence="8" key="1">
    <citation type="submission" date="2020-08" db="EMBL/GenBank/DDBJ databases">
        <title>Multicomponent nature underlies the extraordinary mechanical properties of spider dragline silk.</title>
        <authorList>
            <person name="Kono N."/>
            <person name="Nakamura H."/>
            <person name="Mori M."/>
            <person name="Yoshida Y."/>
            <person name="Ohtoshi R."/>
            <person name="Malay A.D."/>
            <person name="Moran D.A.P."/>
            <person name="Tomita M."/>
            <person name="Numata K."/>
            <person name="Arakawa K."/>
        </authorList>
    </citation>
    <scope>NUCLEOTIDE SEQUENCE</scope>
</reference>
<evidence type="ECO:0000256" key="2">
    <source>
        <dbReference type="ARBA" id="ARBA00022475"/>
    </source>
</evidence>
<feature type="transmembrane region" description="Helical" evidence="6">
    <location>
        <begin position="347"/>
        <end position="369"/>
    </location>
</feature>
<name>A0A8X6TS34_NEPPI</name>
<gene>
    <name evidence="8" type="primary">Atpalpha</name>
    <name evidence="8" type="ORF">NPIL_87771</name>
</gene>
<sequence length="375" mass="42606">MYLSGDHPICAKAIARTVGIIGEHSETRDELAERLRISIEEVDPGSVKAVVIYGDELDGLKDAELAELLARYEEVVFSRIIPFQKLRIVKACQQLLHTVAITGRKYEDHESLKQADIGIALANSSCDVCCDNADIILLDKSLLTFVTALKEGRRVFDNLRKSIAYVLTCKITMIVPFFLLLVMDIPLPLGVTFIILIFLGSDMISAYSLIFEKSDRDIMHRSPKLMKEKNVIDFKFIHRLLHKSCCCLGLMASTAGVYTYFIIMAENGFMPHDLHGIRKAWYSKAVNDLKDRYNQEWTYSARKELEYCSQTGFFVTVVVVQLFCLIGHKTSMESLLTHGMRNYVMNFSLLFSIILAVIYCNTPVIRFALHTYPMK</sequence>
<evidence type="ECO:0000313" key="9">
    <source>
        <dbReference type="Proteomes" id="UP000887013"/>
    </source>
</evidence>
<dbReference type="Gene3D" id="1.20.1110.10">
    <property type="entry name" value="Calcium-transporting ATPase, transmembrane domain"/>
    <property type="match status" value="1"/>
</dbReference>
<keyword evidence="2" id="KW-1003">Cell membrane</keyword>